<protein>
    <submittedName>
        <fullName evidence="8">Uncharacterized protein</fullName>
    </submittedName>
</protein>
<evidence type="ECO:0000256" key="2">
    <source>
        <dbReference type="ARBA" id="ARBA00007590"/>
    </source>
</evidence>
<evidence type="ECO:0000256" key="5">
    <source>
        <dbReference type="ARBA" id="ARBA00023136"/>
    </source>
</evidence>
<reference evidence="8" key="1">
    <citation type="journal article" date="2019" name="Plant J.">
        <title>Chlorella vulgaris genome assembly and annotation reveals the molecular basis for metabolic acclimation to high light conditions.</title>
        <authorList>
            <person name="Cecchin M."/>
            <person name="Marcolungo L."/>
            <person name="Rossato M."/>
            <person name="Girolomoni L."/>
            <person name="Cosentino E."/>
            <person name="Cuine S."/>
            <person name="Li-Beisson Y."/>
            <person name="Delledonne M."/>
            <person name="Ballottari M."/>
        </authorList>
    </citation>
    <scope>NUCLEOTIDE SEQUENCE</scope>
    <source>
        <strain evidence="8">211/11P</strain>
    </source>
</reference>
<dbReference type="EMBL" id="SIDB01000004">
    <property type="protein sequence ID" value="KAI3433462.1"/>
    <property type="molecule type" value="Genomic_DNA"/>
</dbReference>
<evidence type="ECO:0000256" key="3">
    <source>
        <dbReference type="ARBA" id="ARBA00022692"/>
    </source>
</evidence>
<feature type="region of interest" description="Disordered" evidence="6">
    <location>
        <begin position="85"/>
        <end position="125"/>
    </location>
</feature>
<dbReference type="Pfam" id="PF03647">
    <property type="entry name" value="Tmemb_14"/>
    <property type="match status" value="1"/>
</dbReference>
<comment type="caution">
    <text evidence="8">The sequence shown here is derived from an EMBL/GenBank/DDBJ whole genome shotgun (WGS) entry which is preliminary data.</text>
</comment>
<keyword evidence="4 7" id="KW-1133">Transmembrane helix</keyword>
<feature type="transmembrane region" description="Helical" evidence="7">
    <location>
        <begin position="158"/>
        <end position="177"/>
    </location>
</feature>
<evidence type="ECO:0000256" key="1">
    <source>
        <dbReference type="ARBA" id="ARBA00004370"/>
    </source>
</evidence>
<dbReference type="InterPro" id="IPR005349">
    <property type="entry name" value="TMEM14"/>
</dbReference>
<comment type="similarity">
    <text evidence="2">Belongs to the TMEM14 family.</text>
</comment>
<dbReference type="PANTHER" id="PTHR12668:SF43">
    <property type="entry name" value="TRANSMEMBRANE PROTEIN 14 HOMOLOG"/>
    <property type="match status" value="1"/>
</dbReference>
<name>A0A9D4TSF8_CHLVU</name>
<dbReference type="AlphaFoldDB" id="A0A9D4TSF8"/>
<feature type="compositionally biased region" description="Gly residues" evidence="6">
    <location>
        <begin position="94"/>
        <end position="125"/>
    </location>
</feature>
<evidence type="ECO:0000313" key="8">
    <source>
        <dbReference type="EMBL" id="KAI3433462.1"/>
    </source>
</evidence>
<dbReference type="GO" id="GO:0016020">
    <property type="term" value="C:membrane"/>
    <property type="evidence" value="ECO:0007669"/>
    <property type="project" value="UniProtKB-SubCell"/>
</dbReference>
<keyword evidence="9" id="KW-1185">Reference proteome</keyword>
<reference evidence="8" key="2">
    <citation type="submission" date="2020-11" db="EMBL/GenBank/DDBJ databases">
        <authorList>
            <person name="Cecchin M."/>
            <person name="Marcolungo L."/>
            <person name="Rossato M."/>
            <person name="Girolomoni L."/>
            <person name="Cosentino E."/>
            <person name="Cuine S."/>
            <person name="Li-Beisson Y."/>
            <person name="Delledonne M."/>
            <person name="Ballottari M."/>
        </authorList>
    </citation>
    <scope>NUCLEOTIDE SEQUENCE</scope>
    <source>
        <strain evidence="8">211/11P</strain>
        <tissue evidence="8">Whole cell</tissue>
    </source>
</reference>
<comment type="subcellular location">
    <subcellularLocation>
        <location evidence="1">Membrane</location>
    </subcellularLocation>
</comment>
<dbReference type="PANTHER" id="PTHR12668">
    <property type="entry name" value="TRANSMEMBRANE PROTEIN 14, 15"/>
    <property type="match status" value="1"/>
</dbReference>
<dbReference type="Proteomes" id="UP001055712">
    <property type="component" value="Unassembled WGS sequence"/>
</dbReference>
<feature type="transmembrane region" description="Helical" evidence="7">
    <location>
        <begin position="207"/>
        <end position="225"/>
    </location>
</feature>
<proteinExistence type="inferred from homology"/>
<feature type="region of interest" description="Disordered" evidence="6">
    <location>
        <begin position="40"/>
        <end position="62"/>
    </location>
</feature>
<dbReference type="InterPro" id="IPR044890">
    <property type="entry name" value="TMEM14_sf"/>
</dbReference>
<organism evidence="8 9">
    <name type="scientific">Chlorella vulgaris</name>
    <name type="common">Green alga</name>
    <dbReference type="NCBI Taxonomy" id="3077"/>
    <lineage>
        <taxon>Eukaryota</taxon>
        <taxon>Viridiplantae</taxon>
        <taxon>Chlorophyta</taxon>
        <taxon>core chlorophytes</taxon>
        <taxon>Trebouxiophyceae</taxon>
        <taxon>Chlorellales</taxon>
        <taxon>Chlorellaceae</taxon>
        <taxon>Chlorella clade</taxon>
        <taxon>Chlorella</taxon>
    </lineage>
</organism>
<feature type="transmembrane region" description="Helical" evidence="7">
    <location>
        <begin position="135"/>
        <end position="152"/>
    </location>
</feature>
<evidence type="ECO:0000313" key="9">
    <source>
        <dbReference type="Proteomes" id="UP001055712"/>
    </source>
</evidence>
<dbReference type="Gene3D" id="1.10.10.1740">
    <property type="entry name" value="Transmembrane protein 14-like"/>
    <property type="match status" value="1"/>
</dbReference>
<accession>A0A9D4TSF8</accession>
<keyword evidence="5 7" id="KW-0472">Membrane</keyword>
<evidence type="ECO:0000256" key="4">
    <source>
        <dbReference type="ARBA" id="ARBA00022989"/>
    </source>
</evidence>
<evidence type="ECO:0000256" key="6">
    <source>
        <dbReference type="SAM" id="MobiDB-lite"/>
    </source>
</evidence>
<evidence type="ECO:0000256" key="7">
    <source>
        <dbReference type="SAM" id="Phobius"/>
    </source>
</evidence>
<sequence length="229" mass="22690">MLILTSARVAAPSAGRVTRGCCRPLIVVPQAYGVPDYGAGLKKSSSKAEEAPKSNSAAQTRKWWDYRSPSASVGRQSSQIKLSAAIPQVSPDSGNGGSGKGGSTGGSGGGGGGGGKGGGGGAGGSGGGSDWMKNCTYVFSALLLAGGIAGYIRRGSTSSLMLSFAVAALLLISTSLMHHPSGTLLALGTTLGLAAVMGQRANKSRKVFPAGIISLLSALMSAGYARRLA</sequence>
<dbReference type="OrthoDB" id="5620at2759"/>
<gene>
    <name evidence="8" type="ORF">D9Q98_003275</name>
</gene>
<keyword evidence="3 7" id="KW-0812">Transmembrane</keyword>